<evidence type="ECO:0000256" key="8">
    <source>
        <dbReference type="SAM" id="SignalP"/>
    </source>
</evidence>
<keyword evidence="7" id="KW-0472">Membrane</keyword>
<name>B7PFZ8_IXOSC</name>
<proteinExistence type="predicted"/>
<keyword evidence="1" id="KW-0433">Leucine-rich repeat</keyword>
<protein>
    <submittedName>
        <fullName evidence="10 11">Kekkon1 (Kek1), putative</fullName>
        <ecNumber evidence="10">3.1.3.16</ecNumber>
    </submittedName>
</protein>
<dbReference type="VEuPathDB" id="VectorBase:ISCI018006"/>
<feature type="signal peptide" evidence="8">
    <location>
        <begin position="1"/>
        <end position="26"/>
    </location>
</feature>
<dbReference type="SUPFAM" id="SSF48726">
    <property type="entry name" value="Immunoglobulin"/>
    <property type="match status" value="1"/>
</dbReference>
<feature type="domain" description="Ig-like" evidence="9">
    <location>
        <begin position="272"/>
        <end position="369"/>
    </location>
</feature>
<dbReference type="OrthoDB" id="643377at2759"/>
<evidence type="ECO:0000256" key="4">
    <source>
        <dbReference type="ARBA" id="ARBA00023157"/>
    </source>
</evidence>
<dbReference type="Pfam" id="PF07679">
    <property type="entry name" value="I-set"/>
    <property type="match status" value="1"/>
</dbReference>
<evidence type="ECO:0000313" key="11">
    <source>
        <dbReference type="EnsemblMetazoa" id="ISCW018003-PA"/>
    </source>
</evidence>
<dbReference type="FunCoup" id="B7PFZ8">
    <property type="interactions" value="142"/>
</dbReference>
<keyword evidence="10" id="KW-0378">Hydrolase</keyword>
<keyword evidence="5" id="KW-0325">Glycoprotein</keyword>
<dbReference type="PaxDb" id="6945-B7PFZ8"/>
<dbReference type="HOGENOM" id="CLU_020233_2_0_1"/>
<feature type="chain" id="PRO_5010826074" evidence="8">
    <location>
        <begin position="27"/>
        <end position="544"/>
    </location>
</feature>
<evidence type="ECO:0000256" key="1">
    <source>
        <dbReference type="ARBA" id="ARBA00022614"/>
    </source>
</evidence>
<dbReference type="Proteomes" id="UP000001555">
    <property type="component" value="Unassembled WGS sequence"/>
</dbReference>
<dbReference type="EC" id="3.1.3.16" evidence="10"/>
<dbReference type="EMBL" id="DS705151">
    <property type="protein sequence ID" value="EEC05520.1"/>
    <property type="molecule type" value="Genomic_DNA"/>
</dbReference>
<dbReference type="EMBL" id="ABJB010261094">
    <property type="status" value="NOT_ANNOTATED_CDS"/>
    <property type="molecule type" value="Genomic_DNA"/>
</dbReference>
<evidence type="ECO:0000313" key="10">
    <source>
        <dbReference type="EMBL" id="EEC05520.1"/>
    </source>
</evidence>
<reference evidence="11" key="2">
    <citation type="submission" date="2020-05" db="UniProtKB">
        <authorList>
            <consortium name="EnsemblMetazoa"/>
        </authorList>
    </citation>
    <scope>IDENTIFICATION</scope>
    <source>
        <strain evidence="11">wikel</strain>
    </source>
</reference>
<dbReference type="SMART" id="SM00408">
    <property type="entry name" value="IGc2"/>
    <property type="match status" value="1"/>
</dbReference>
<keyword evidence="7" id="KW-1133">Transmembrane helix</keyword>
<dbReference type="GO" id="GO:0004722">
    <property type="term" value="F:protein serine/threonine phosphatase activity"/>
    <property type="evidence" value="ECO:0007669"/>
    <property type="project" value="UniProtKB-EC"/>
</dbReference>
<keyword evidence="12" id="KW-1185">Reference proteome</keyword>
<keyword evidence="7" id="KW-0812">Transmembrane</keyword>
<dbReference type="InterPro" id="IPR013783">
    <property type="entry name" value="Ig-like_fold"/>
</dbReference>
<keyword evidence="2 8" id="KW-0732">Signal</keyword>
<dbReference type="InterPro" id="IPR000483">
    <property type="entry name" value="Cys-rich_flank_reg_C"/>
</dbReference>
<dbReference type="PANTHER" id="PTHR24366:SF140">
    <property type="entry name" value="IP22191P"/>
    <property type="match status" value="1"/>
</dbReference>
<evidence type="ECO:0000313" key="12">
    <source>
        <dbReference type="Proteomes" id="UP000001555"/>
    </source>
</evidence>
<dbReference type="PANTHER" id="PTHR24366">
    <property type="entry name" value="IG(IMMUNOGLOBULIN) AND LRR(LEUCINE RICH REPEAT) DOMAINS"/>
    <property type="match status" value="1"/>
</dbReference>
<dbReference type="EnsemblMetazoa" id="ISCW018003-RA">
    <property type="protein sequence ID" value="ISCW018003-PA"/>
    <property type="gene ID" value="ISCW018003"/>
</dbReference>
<dbReference type="EMBL" id="ABJB010168362">
    <property type="status" value="NOT_ANNOTATED_CDS"/>
    <property type="molecule type" value="Genomic_DNA"/>
</dbReference>
<organism>
    <name type="scientific">Ixodes scapularis</name>
    <name type="common">Black-legged tick</name>
    <name type="synonym">Deer tick</name>
    <dbReference type="NCBI Taxonomy" id="6945"/>
    <lineage>
        <taxon>Eukaryota</taxon>
        <taxon>Metazoa</taxon>
        <taxon>Ecdysozoa</taxon>
        <taxon>Arthropoda</taxon>
        <taxon>Chelicerata</taxon>
        <taxon>Arachnida</taxon>
        <taxon>Acari</taxon>
        <taxon>Parasitiformes</taxon>
        <taxon>Ixodida</taxon>
        <taxon>Ixodoidea</taxon>
        <taxon>Ixodidae</taxon>
        <taxon>Ixodinae</taxon>
        <taxon>Ixodes</taxon>
    </lineage>
</organism>
<dbReference type="InterPro" id="IPR003599">
    <property type="entry name" value="Ig_sub"/>
</dbReference>
<dbReference type="STRING" id="6945.B7PFZ8"/>
<sequence>MLPLVLARCLRVVFLAAVVATTTVTAATATTARTPTCPTACSCKWSGGKRTAECGGLSGSVPDHIPPDTQVLNLTGNVLQTLPGRQFQQARLLHLQRIYLSRCGIVQMADDAFGGLSNLVELDLSHNFLTAAPKLAAYCGHLRRLQLSSNPIQRLGGHSFKGLRTLVSLELSHCQLAWLEGDTFADLETLELLKLDGNRLRTLPPEGLQLPPLNSLDLSDNPWRCDCNLRELRRWMQLHNVPLSVPPKCDAPVRLAQLSWTQLEPDDFACAPQITASDLRVYAIEGDNATLRCNVDSLPAGEVRWFWRSRPIANLSLMSFGRQMYLLRAEDAGRHQSSTMTIINVMLKDSGRYLCIAANRAGNQTANVTLLVRPRSADLGALSAPEIGGIILGLIVLLALVAASACLLAVRRPQQGPRAAKETQMRLESLLLESKQQTDPECFPAGGEEQSGSPAPLLGTKRTSTTKSNIVAAVLRGEYKALRGTGSRAYVDVAVNPVSSSMSLIELSDESSQMLDALEVLPVLQIGMAVGSSMKDESPKGQGE</sequence>
<evidence type="ECO:0000256" key="6">
    <source>
        <dbReference type="SAM" id="MobiDB-lite"/>
    </source>
</evidence>
<evidence type="ECO:0000256" key="5">
    <source>
        <dbReference type="ARBA" id="ARBA00023180"/>
    </source>
</evidence>
<dbReference type="SMART" id="SM00082">
    <property type="entry name" value="LRRCT"/>
    <property type="match status" value="1"/>
</dbReference>
<dbReference type="PROSITE" id="PS50835">
    <property type="entry name" value="IG_LIKE"/>
    <property type="match status" value="1"/>
</dbReference>
<dbReference type="InterPro" id="IPR003591">
    <property type="entry name" value="Leu-rich_rpt_typical-subtyp"/>
</dbReference>
<dbReference type="InParanoid" id="B7PFZ8"/>
<reference evidence="10 12" key="1">
    <citation type="submission" date="2008-03" db="EMBL/GenBank/DDBJ databases">
        <title>Annotation of Ixodes scapularis.</title>
        <authorList>
            <consortium name="Ixodes scapularis Genome Project Consortium"/>
            <person name="Caler E."/>
            <person name="Hannick L.I."/>
            <person name="Bidwell S."/>
            <person name="Joardar V."/>
            <person name="Thiagarajan M."/>
            <person name="Amedeo P."/>
            <person name="Galinsky K.J."/>
            <person name="Schobel S."/>
            <person name="Inman J."/>
            <person name="Hostetler J."/>
            <person name="Miller J."/>
            <person name="Hammond M."/>
            <person name="Megy K."/>
            <person name="Lawson D."/>
            <person name="Kodira C."/>
            <person name="Sutton G."/>
            <person name="Meyer J."/>
            <person name="Hill C.A."/>
            <person name="Birren B."/>
            <person name="Nene V."/>
            <person name="Collins F."/>
            <person name="Alarcon-Chaidez F."/>
            <person name="Wikel S."/>
            <person name="Strausberg R."/>
        </authorList>
    </citation>
    <scope>NUCLEOTIDE SEQUENCE [LARGE SCALE GENOMIC DNA]</scope>
    <source>
        <strain evidence="12">Wikel</strain>
        <strain evidence="10">Wikel colony</strain>
    </source>
</reference>
<dbReference type="Gene3D" id="2.60.40.10">
    <property type="entry name" value="Immunoglobulins"/>
    <property type="match status" value="1"/>
</dbReference>
<dbReference type="InterPro" id="IPR013098">
    <property type="entry name" value="Ig_I-set"/>
</dbReference>
<dbReference type="InterPro" id="IPR036179">
    <property type="entry name" value="Ig-like_dom_sf"/>
</dbReference>
<dbReference type="SUPFAM" id="SSF52058">
    <property type="entry name" value="L domain-like"/>
    <property type="match status" value="1"/>
</dbReference>
<dbReference type="InterPro" id="IPR007110">
    <property type="entry name" value="Ig-like_dom"/>
</dbReference>
<dbReference type="VEuPathDB" id="VectorBase:ISCW018003"/>
<dbReference type="AlphaFoldDB" id="B7PFZ8"/>
<evidence type="ECO:0000256" key="3">
    <source>
        <dbReference type="ARBA" id="ARBA00022737"/>
    </source>
</evidence>
<dbReference type="InterPro" id="IPR032675">
    <property type="entry name" value="LRR_dom_sf"/>
</dbReference>
<feature type="transmembrane region" description="Helical" evidence="7">
    <location>
        <begin position="387"/>
        <end position="410"/>
    </location>
</feature>
<keyword evidence="4" id="KW-1015">Disulfide bond</keyword>
<dbReference type="VEuPathDB" id="VectorBase:ISCP_004826"/>
<evidence type="ECO:0000256" key="2">
    <source>
        <dbReference type="ARBA" id="ARBA00022729"/>
    </source>
</evidence>
<dbReference type="InterPro" id="IPR001611">
    <property type="entry name" value="Leu-rich_rpt"/>
</dbReference>
<dbReference type="SMART" id="SM00369">
    <property type="entry name" value="LRR_TYP"/>
    <property type="match status" value="6"/>
</dbReference>
<evidence type="ECO:0000259" key="9">
    <source>
        <dbReference type="PROSITE" id="PS50835"/>
    </source>
</evidence>
<accession>B7PFZ8</accession>
<dbReference type="PROSITE" id="PS51450">
    <property type="entry name" value="LRR"/>
    <property type="match status" value="1"/>
</dbReference>
<evidence type="ECO:0000256" key="7">
    <source>
        <dbReference type="SAM" id="Phobius"/>
    </source>
</evidence>
<dbReference type="FunFam" id="3.80.10.10:FF:000082">
    <property type="entry name" value="Leucine-rich repeat-containing 24"/>
    <property type="match status" value="1"/>
</dbReference>
<feature type="region of interest" description="Disordered" evidence="6">
    <location>
        <begin position="438"/>
        <end position="461"/>
    </location>
</feature>
<dbReference type="Gene3D" id="3.80.10.10">
    <property type="entry name" value="Ribonuclease Inhibitor"/>
    <property type="match status" value="2"/>
</dbReference>
<dbReference type="EMBL" id="ABJB010208858">
    <property type="status" value="NOT_ANNOTATED_CDS"/>
    <property type="molecule type" value="Genomic_DNA"/>
</dbReference>
<dbReference type="Pfam" id="PF13855">
    <property type="entry name" value="LRR_8"/>
    <property type="match status" value="2"/>
</dbReference>
<keyword evidence="3" id="KW-0677">Repeat</keyword>
<dbReference type="SMART" id="SM00409">
    <property type="entry name" value="IG"/>
    <property type="match status" value="1"/>
</dbReference>
<dbReference type="InterPro" id="IPR003598">
    <property type="entry name" value="Ig_sub2"/>
</dbReference>
<gene>
    <name evidence="10" type="ORF">IscW_ISCW018003</name>
</gene>